<evidence type="ECO:0000256" key="11">
    <source>
        <dbReference type="ARBA" id="ARBA00048366"/>
    </source>
</evidence>
<evidence type="ECO:0000256" key="4">
    <source>
        <dbReference type="ARBA" id="ARBA00022490"/>
    </source>
</evidence>
<reference evidence="13 14" key="1">
    <citation type="submission" date="2017-09" db="EMBL/GenBank/DDBJ databases">
        <title>Depth-based differentiation of microbial function through sediment-hosted aquifers and enrichment of novel symbionts in the deep terrestrial subsurface.</title>
        <authorList>
            <person name="Probst A.J."/>
            <person name="Ladd B."/>
            <person name="Jarett J.K."/>
            <person name="Geller-Mcgrath D.E."/>
            <person name="Sieber C.M."/>
            <person name="Emerson J.B."/>
            <person name="Anantharaman K."/>
            <person name="Thomas B.C."/>
            <person name="Malmstrom R."/>
            <person name="Stieglmeier M."/>
            <person name="Klingl A."/>
            <person name="Woyke T."/>
            <person name="Ryan C.M."/>
            <person name="Banfield J.F."/>
        </authorList>
    </citation>
    <scope>NUCLEOTIDE SEQUENCE [LARGE SCALE GENOMIC DNA]</scope>
    <source>
        <strain evidence="13">CG11_big_fil_rev_8_21_14_0_20_40_15</strain>
    </source>
</reference>
<dbReference type="PANTHER" id="PTHR17490">
    <property type="entry name" value="SUA5"/>
    <property type="match status" value="1"/>
</dbReference>
<dbReference type="SUPFAM" id="SSF55821">
    <property type="entry name" value="YrdC/RibB"/>
    <property type="match status" value="1"/>
</dbReference>
<evidence type="ECO:0000259" key="12">
    <source>
        <dbReference type="PROSITE" id="PS51163"/>
    </source>
</evidence>
<evidence type="ECO:0000256" key="1">
    <source>
        <dbReference type="ARBA" id="ARBA00004496"/>
    </source>
</evidence>
<dbReference type="GO" id="GO:0006450">
    <property type="term" value="P:regulation of translational fidelity"/>
    <property type="evidence" value="ECO:0007669"/>
    <property type="project" value="TreeGrafter"/>
</dbReference>
<dbReference type="GO" id="GO:0000049">
    <property type="term" value="F:tRNA binding"/>
    <property type="evidence" value="ECO:0007669"/>
    <property type="project" value="TreeGrafter"/>
</dbReference>
<dbReference type="GO" id="GO:0005524">
    <property type="term" value="F:ATP binding"/>
    <property type="evidence" value="ECO:0007669"/>
    <property type="project" value="UniProtKB-KW"/>
</dbReference>
<comment type="catalytic activity">
    <reaction evidence="11">
        <text>L-threonine + hydrogencarbonate + ATP = L-threonylcarbamoyladenylate + diphosphate + H2O</text>
        <dbReference type="Rhea" id="RHEA:36407"/>
        <dbReference type="ChEBI" id="CHEBI:15377"/>
        <dbReference type="ChEBI" id="CHEBI:17544"/>
        <dbReference type="ChEBI" id="CHEBI:30616"/>
        <dbReference type="ChEBI" id="CHEBI:33019"/>
        <dbReference type="ChEBI" id="CHEBI:57926"/>
        <dbReference type="ChEBI" id="CHEBI:73682"/>
        <dbReference type="EC" id="2.7.7.87"/>
    </reaction>
</comment>
<organism evidence="13 14">
    <name type="scientific">Candidatus Portnoybacteria bacterium CG11_big_fil_rev_8_21_14_0_20_40_15</name>
    <dbReference type="NCBI Taxonomy" id="1974817"/>
    <lineage>
        <taxon>Bacteria</taxon>
        <taxon>Candidatus Portnoyibacteriota</taxon>
    </lineage>
</organism>
<dbReference type="GO" id="GO:0008033">
    <property type="term" value="P:tRNA processing"/>
    <property type="evidence" value="ECO:0007669"/>
    <property type="project" value="UniProtKB-KW"/>
</dbReference>
<dbReference type="InterPro" id="IPR006070">
    <property type="entry name" value="Sua5-like_dom"/>
</dbReference>
<name>A0A2H0KSZ7_9BACT</name>
<evidence type="ECO:0000256" key="10">
    <source>
        <dbReference type="ARBA" id="ARBA00029774"/>
    </source>
</evidence>
<dbReference type="GO" id="GO:0061710">
    <property type="term" value="F:L-threonylcarbamoyladenylate synthase"/>
    <property type="evidence" value="ECO:0007669"/>
    <property type="project" value="UniProtKB-EC"/>
</dbReference>
<gene>
    <name evidence="13" type="ORF">COV84_02610</name>
</gene>
<dbReference type="PANTHER" id="PTHR17490:SF16">
    <property type="entry name" value="THREONYLCARBAMOYL-AMP SYNTHASE"/>
    <property type="match status" value="1"/>
</dbReference>
<keyword evidence="8" id="KW-0547">Nucleotide-binding</keyword>
<dbReference type="Proteomes" id="UP000229317">
    <property type="component" value="Unassembled WGS sequence"/>
</dbReference>
<accession>A0A2H0KSZ7</accession>
<comment type="similarity">
    <text evidence="2">Belongs to the SUA5 family.</text>
</comment>
<comment type="subcellular location">
    <subcellularLocation>
        <location evidence="1">Cytoplasm</location>
    </subcellularLocation>
</comment>
<dbReference type="Pfam" id="PF01300">
    <property type="entry name" value="Sua5_yciO_yrdC"/>
    <property type="match status" value="1"/>
</dbReference>
<dbReference type="GO" id="GO:0003725">
    <property type="term" value="F:double-stranded RNA binding"/>
    <property type="evidence" value="ECO:0007669"/>
    <property type="project" value="InterPro"/>
</dbReference>
<dbReference type="InterPro" id="IPR050156">
    <property type="entry name" value="TC-AMP_synthase_SUA5"/>
</dbReference>
<sequence>MPGSENSTVAWQPNILIVEFLLPGMNIIKVDPENMRASLYGLQKAAEFILRGGVVVVPTDTVYGLAADATNPDAVMRLFRIKKRPHTKPVPVIIRDMEMAKNLAYIDKRLERILNLVWPGAITIILQKKADLPELVTAGKRTIGLRLPDYKMIHYLLETVAKPMTATSANISGEEPSIDAEEVAGQFRKEFYRPDLILDAGKLKFSEPSTVLDLAAPEPKIIRIGPVNPKKLMEILSV</sequence>
<evidence type="ECO:0000256" key="7">
    <source>
        <dbReference type="ARBA" id="ARBA00022695"/>
    </source>
</evidence>
<keyword evidence="4" id="KW-0963">Cytoplasm</keyword>
<feature type="domain" description="YrdC-like" evidence="12">
    <location>
        <begin position="39"/>
        <end position="227"/>
    </location>
</feature>
<evidence type="ECO:0000313" key="14">
    <source>
        <dbReference type="Proteomes" id="UP000229317"/>
    </source>
</evidence>
<dbReference type="EC" id="2.7.7.87" evidence="3"/>
<dbReference type="PROSITE" id="PS51163">
    <property type="entry name" value="YRDC"/>
    <property type="match status" value="1"/>
</dbReference>
<keyword evidence="5" id="KW-0808">Transferase</keyword>
<dbReference type="Gene3D" id="3.90.870.10">
    <property type="entry name" value="DHBP synthase"/>
    <property type="match status" value="1"/>
</dbReference>
<dbReference type="GO" id="GO:0005737">
    <property type="term" value="C:cytoplasm"/>
    <property type="evidence" value="ECO:0007669"/>
    <property type="project" value="UniProtKB-SubCell"/>
</dbReference>
<protein>
    <recommendedName>
        <fullName evidence="10">L-threonylcarbamoyladenylate synthase</fullName>
        <ecNumber evidence="3">2.7.7.87</ecNumber>
    </recommendedName>
    <alternativeName>
        <fullName evidence="10">L-threonylcarbamoyladenylate synthase</fullName>
    </alternativeName>
</protein>
<dbReference type="AlphaFoldDB" id="A0A2H0KSZ7"/>
<comment type="caution">
    <text evidence="13">The sequence shown here is derived from an EMBL/GenBank/DDBJ whole genome shotgun (WGS) entry which is preliminary data.</text>
</comment>
<evidence type="ECO:0000313" key="13">
    <source>
        <dbReference type="EMBL" id="PIQ75217.1"/>
    </source>
</evidence>
<evidence type="ECO:0000256" key="9">
    <source>
        <dbReference type="ARBA" id="ARBA00022840"/>
    </source>
</evidence>
<dbReference type="EMBL" id="PCVO01000037">
    <property type="protein sequence ID" value="PIQ75217.1"/>
    <property type="molecule type" value="Genomic_DNA"/>
</dbReference>
<proteinExistence type="inferred from homology"/>
<keyword evidence="7" id="KW-0548">Nucleotidyltransferase</keyword>
<evidence type="ECO:0000256" key="6">
    <source>
        <dbReference type="ARBA" id="ARBA00022694"/>
    </source>
</evidence>
<dbReference type="InterPro" id="IPR017945">
    <property type="entry name" value="DHBP_synth_RibB-like_a/b_dom"/>
</dbReference>
<evidence type="ECO:0000256" key="8">
    <source>
        <dbReference type="ARBA" id="ARBA00022741"/>
    </source>
</evidence>
<evidence type="ECO:0000256" key="2">
    <source>
        <dbReference type="ARBA" id="ARBA00007663"/>
    </source>
</evidence>
<dbReference type="NCBIfam" id="TIGR00057">
    <property type="entry name" value="L-threonylcarbamoyladenylate synthase"/>
    <property type="match status" value="1"/>
</dbReference>
<keyword evidence="6" id="KW-0819">tRNA processing</keyword>
<evidence type="ECO:0000256" key="5">
    <source>
        <dbReference type="ARBA" id="ARBA00022679"/>
    </source>
</evidence>
<evidence type="ECO:0000256" key="3">
    <source>
        <dbReference type="ARBA" id="ARBA00012584"/>
    </source>
</evidence>
<keyword evidence="9" id="KW-0067">ATP-binding</keyword>